<dbReference type="EMBL" id="FCOL02000005">
    <property type="protein sequence ID" value="SAL30596.1"/>
    <property type="molecule type" value="Genomic_DNA"/>
</dbReference>
<protein>
    <submittedName>
        <fullName evidence="1">Uncharacterized protein</fullName>
    </submittedName>
</protein>
<evidence type="ECO:0000313" key="2">
    <source>
        <dbReference type="Proteomes" id="UP000054925"/>
    </source>
</evidence>
<sequence>MTSPGYSARPLPDVIPIAICPALCPKAGKNRTPSQIVTPSSGIERVMPASIKGRTLSSNTMRRVRPVGVSKNARLRSPNT</sequence>
<gene>
    <name evidence="1" type="ORF">AWB67_01283</name>
</gene>
<keyword evidence="2" id="KW-1185">Reference proteome</keyword>
<dbReference type="Proteomes" id="UP000054925">
    <property type="component" value="Unassembled WGS sequence"/>
</dbReference>
<name>A0A158GEY1_9BURK</name>
<dbReference type="AlphaFoldDB" id="A0A158GEY1"/>
<reference evidence="1" key="1">
    <citation type="submission" date="2016-01" db="EMBL/GenBank/DDBJ databases">
        <authorList>
            <person name="Peeters C."/>
        </authorList>
    </citation>
    <scope>NUCLEOTIDE SEQUENCE [LARGE SCALE GENOMIC DNA]</scope>
    <source>
        <strain evidence="1">LMG 22937</strain>
    </source>
</reference>
<accession>A0A158GEY1</accession>
<evidence type="ECO:0000313" key="1">
    <source>
        <dbReference type="EMBL" id="SAL30596.1"/>
    </source>
</evidence>
<organism evidence="1 2">
    <name type="scientific">Caballeronia terrestris</name>
    <dbReference type="NCBI Taxonomy" id="1226301"/>
    <lineage>
        <taxon>Bacteria</taxon>
        <taxon>Pseudomonadati</taxon>
        <taxon>Pseudomonadota</taxon>
        <taxon>Betaproteobacteria</taxon>
        <taxon>Burkholderiales</taxon>
        <taxon>Burkholderiaceae</taxon>
        <taxon>Caballeronia</taxon>
    </lineage>
</organism>
<proteinExistence type="predicted"/>
<comment type="caution">
    <text evidence="1">The sequence shown here is derived from an EMBL/GenBank/DDBJ whole genome shotgun (WGS) entry which is preliminary data.</text>
</comment>